<dbReference type="InterPro" id="IPR005538">
    <property type="entry name" value="LrgA/CidA"/>
</dbReference>
<dbReference type="Pfam" id="PF03788">
    <property type="entry name" value="LrgA"/>
    <property type="match status" value="1"/>
</dbReference>
<keyword evidence="2" id="KW-1003">Cell membrane</keyword>
<feature type="transmembrane region" description="Helical" evidence="6">
    <location>
        <begin position="29"/>
        <end position="50"/>
    </location>
</feature>
<keyword evidence="5 6" id="KW-0472">Membrane</keyword>
<sequence length="122" mass="13618">MNIFKISLHITLLYCFYLIGVWIQTTFNLFIPGSIIGMLLFFLLLATNVLKDSWIETGTKTLLNHMPLLFVPVTVGIINYLGFFSGKGLLLVFIVILSTAIVMISAGWLALLLLKGKVDTHD</sequence>
<keyword evidence="4 6" id="KW-1133">Transmembrane helix</keyword>
<evidence type="ECO:0000256" key="2">
    <source>
        <dbReference type="ARBA" id="ARBA00022475"/>
    </source>
</evidence>
<dbReference type="AlphaFoldDB" id="A0A9X3WIV4"/>
<keyword evidence="8" id="KW-1185">Reference proteome</keyword>
<evidence type="ECO:0000256" key="5">
    <source>
        <dbReference type="ARBA" id="ARBA00023136"/>
    </source>
</evidence>
<comment type="subcellular location">
    <subcellularLocation>
        <location evidence="1">Cell membrane</location>
        <topology evidence="1">Multi-pass membrane protein</topology>
    </subcellularLocation>
</comment>
<evidence type="ECO:0000256" key="1">
    <source>
        <dbReference type="ARBA" id="ARBA00004651"/>
    </source>
</evidence>
<protein>
    <submittedName>
        <fullName evidence="7">CidA/LrgA family holin-like protein</fullName>
    </submittedName>
</protein>
<name>A0A9X3WIV4_9BACI</name>
<feature type="transmembrane region" description="Helical" evidence="6">
    <location>
        <begin position="7"/>
        <end position="23"/>
    </location>
</feature>
<evidence type="ECO:0000256" key="6">
    <source>
        <dbReference type="SAM" id="Phobius"/>
    </source>
</evidence>
<reference evidence="7" key="1">
    <citation type="submission" date="2022-06" db="EMBL/GenBank/DDBJ databases">
        <title>Aquibacillus sp. a new bacterium isolated from soil saline samples.</title>
        <authorList>
            <person name="Galisteo C."/>
            <person name="De La Haba R."/>
            <person name="Sanchez-Porro C."/>
            <person name="Ventosa A."/>
        </authorList>
    </citation>
    <scope>NUCLEOTIDE SEQUENCE</scope>
    <source>
        <strain evidence="7">3ASR75-54</strain>
    </source>
</reference>
<dbReference type="GO" id="GO:0005886">
    <property type="term" value="C:plasma membrane"/>
    <property type="evidence" value="ECO:0007669"/>
    <property type="project" value="UniProtKB-SubCell"/>
</dbReference>
<dbReference type="RefSeq" id="WP_272447251.1">
    <property type="nucleotide sequence ID" value="NZ_JAMQKC010000021.1"/>
</dbReference>
<comment type="caution">
    <text evidence="7">The sequence shown here is derived from an EMBL/GenBank/DDBJ whole genome shotgun (WGS) entry which is preliminary data.</text>
</comment>
<dbReference type="Proteomes" id="UP001145069">
    <property type="component" value="Unassembled WGS sequence"/>
</dbReference>
<keyword evidence="3 6" id="KW-0812">Transmembrane</keyword>
<evidence type="ECO:0000313" key="7">
    <source>
        <dbReference type="EMBL" id="MDC3418189.1"/>
    </source>
</evidence>
<proteinExistence type="predicted"/>
<dbReference type="NCBIfam" id="NF002460">
    <property type="entry name" value="PRK01658.1"/>
    <property type="match status" value="1"/>
</dbReference>
<evidence type="ECO:0000256" key="4">
    <source>
        <dbReference type="ARBA" id="ARBA00022989"/>
    </source>
</evidence>
<evidence type="ECO:0000313" key="8">
    <source>
        <dbReference type="Proteomes" id="UP001145069"/>
    </source>
</evidence>
<feature type="transmembrane region" description="Helical" evidence="6">
    <location>
        <begin position="89"/>
        <end position="114"/>
    </location>
</feature>
<evidence type="ECO:0000256" key="3">
    <source>
        <dbReference type="ARBA" id="ARBA00022692"/>
    </source>
</evidence>
<feature type="transmembrane region" description="Helical" evidence="6">
    <location>
        <begin position="62"/>
        <end position="83"/>
    </location>
</feature>
<dbReference type="EMBL" id="JAMQKC010000021">
    <property type="protein sequence ID" value="MDC3418189.1"/>
    <property type="molecule type" value="Genomic_DNA"/>
</dbReference>
<accession>A0A9X3WIV4</accession>
<dbReference type="PANTHER" id="PTHR33931">
    <property type="entry name" value="HOLIN-LIKE PROTEIN CIDA-RELATED"/>
    <property type="match status" value="1"/>
</dbReference>
<dbReference type="PANTHER" id="PTHR33931:SF2">
    <property type="entry name" value="HOLIN-LIKE PROTEIN CIDA"/>
    <property type="match status" value="1"/>
</dbReference>
<gene>
    <name evidence="7" type="ORF">NC799_14965</name>
</gene>
<organism evidence="7 8">
    <name type="scientific">Aquibacillus salsiterrae</name>
    <dbReference type="NCBI Taxonomy" id="2950439"/>
    <lineage>
        <taxon>Bacteria</taxon>
        <taxon>Bacillati</taxon>
        <taxon>Bacillota</taxon>
        <taxon>Bacilli</taxon>
        <taxon>Bacillales</taxon>
        <taxon>Bacillaceae</taxon>
        <taxon>Aquibacillus</taxon>
    </lineage>
</organism>